<sequence length="433" mass="49961">MQKLGLGCPLGFLASKQQKRKTIILDLNYDCYVKIFAYLTALDDKLNLARAHPQFRDVFMQEAPRRFAKINMRMLRSLADWPYLLGMCGDSVLECELRHGRWDDNITLPFLGLLNTHCPNMQHLHLIFVHYVPLTQMQGTEANILQVMQRKDLKSISLTDANAPIGKLSRDNNISFDLEALHIDGFDEELLDDEFMEQLQALPSLRRLSLRFAIRRQFPPLAEHCPQLEHLSLENFETTLSDLGDFPALKSLNLIWRLFTQVNNNLFRSLAKRYADRLEQLQLTKVKPQQAEHITALANLKMLACPMWPREALSNLCDLQQLECLVLQCTEAAVSVMELLDVINNCRKLQHLKLGKRWLDDQLEQLISAAQKALRAQKTRPPLLLTLESIAAKELQDELRGKTNCQFLQLDWRRTACGLCTPDRHTKHEVFLD</sequence>
<dbReference type="OrthoDB" id="7837952at2759"/>
<keyword evidence="1" id="KW-1185">Reference proteome</keyword>
<dbReference type="GeneID" id="117569471"/>
<evidence type="ECO:0000313" key="2">
    <source>
        <dbReference type="RefSeq" id="XP_051860324.1"/>
    </source>
</evidence>
<dbReference type="GO" id="GO:0019005">
    <property type="term" value="C:SCF ubiquitin ligase complex"/>
    <property type="evidence" value="ECO:0007669"/>
    <property type="project" value="TreeGrafter"/>
</dbReference>
<dbReference type="PANTHER" id="PTHR13318">
    <property type="entry name" value="PARTNER OF PAIRED, ISOFORM B-RELATED"/>
    <property type="match status" value="1"/>
</dbReference>
<reference evidence="2" key="1">
    <citation type="submission" date="2025-08" db="UniProtKB">
        <authorList>
            <consortium name="RefSeq"/>
        </authorList>
    </citation>
    <scope>IDENTIFICATION</scope>
    <source>
        <strain evidence="2">15112-1751.03</strain>
        <tissue evidence="2">Whole Adult</tissue>
    </source>
</reference>
<proteinExistence type="predicted"/>
<dbReference type="InterPro" id="IPR032675">
    <property type="entry name" value="LRR_dom_sf"/>
</dbReference>
<evidence type="ECO:0000313" key="1">
    <source>
        <dbReference type="Proteomes" id="UP000515160"/>
    </source>
</evidence>
<dbReference type="PANTHER" id="PTHR13318:SF190">
    <property type="entry name" value="PARTNER OF PAIRED, ISOFORM B"/>
    <property type="match status" value="1"/>
</dbReference>
<dbReference type="Proteomes" id="UP000515160">
    <property type="component" value="Chromosome 3"/>
</dbReference>
<organism evidence="1 2">
    <name type="scientific">Drosophila albomicans</name>
    <name type="common">Fruit fly</name>
    <dbReference type="NCBI Taxonomy" id="7291"/>
    <lineage>
        <taxon>Eukaryota</taxon>
        <taxon>Metazoa</taxon>
        <taxon>Ecdysozoa</taxon>
        <taxon>Arthropoda</taxon>
        <taxon>Hexapoda</taxon>
        <taxon>Insecta</taxon>
        <taxon>Pterygota</taxon>
        <taxon>Neoptera</taxon>
        <taxon>Endopterygota</taxon>
        <taxon>Diptera</taxon>
        <taxon>Brachycera</taxon>
        <taxon>Muscomorpha</taxon>
        <taxon>Ephydroidea</taxon>
        <taxon>Drosophilidae</taxon>
        <taxon>Drosophila</taxon>
    </lineage>
</organism>
<accession>A0A9C6WER2</accession>
<name>A0A9C6WER2_DROAB</name>
<dbReference type="AlphaFoldDB" id="A0A9C6WER2"/>
<protein>
    <submittedName>
        <fullName evidence="2">Uncharacterized protein LOC117569471 isoform X1</fullName>
    </submittedName>
</protein>
<dbReference type="SUPFAM" id="SSF52058">
    <property type="entry name" value="L domain-like"/>
    <property type="match status" value="1"/>
</dbReference>
<gene>
    <name evidence="2" type="primary">LOC117569471</name>
</gene>
<dbReference type="RefSeq" id="XP_051860324.1">
    <property type="nucleotide sequence ID" value="XM_052004364.1"/>
</dbReference>
<dbReference type="GO" id="GO:0031146">
    <property type="term" value="P:SCF-dependent proteasomal ubiquitin-dependent protein catabolic process"/>
    <property type="evidence" value="ECO:0007669"/>
    <property type="project" value="TreeGrafter"/>
</dbReference>
<dbReference type="Gene3D" id="3.80.10.10">
    <property type="entry name" value="Ribonuclease Inhibitor"/>
    <property type="match status" value="1"/>
</dbReference>